<dbReference type="PROSITE" id="PS01081">
    <property type="entry name" value="HTH_TETR_1"/>
    <property type="match status" value="1"/>
</dbReference>
<dbReference type="SUPFAM" id="SSF46689">
    <property type="entry name" value="Homeodomain-like"/>
    <property type="match status" value="1"/>
</dbReference>
<evidence type="ECO:0000313" key="6">
    <source>
        <dbReference type="EMBL" id="NWB83678.1"/>
    </source>
</evidence>
<evidence type="ECO:0000256" key="4">
    <source>
        <dbReference type="PROSITE-ProRule" id="PRU00335"/>
    </source>
</evidence>
<dbReference type="InterPro" id="IPR009057">
    <property type="entry name" value="Homeodomain-like_sf"/>
</dbReference>
<dbReference type="AlphaFoldDB" id="A0A7Y7WLR9"/>
<keyword evidence="1" id="KW-0805">Transcription regulation</keyword>
<dbReference type="Gene3D" id="1.10.357.10">
    <property type="entry name" value="Tetracycline Repressor, domain 2"/>
    <property type="match status" value="1"/>
</dbReference>
<comment type="caution">
    <text evidence="6">The sequence shown here is derived from an EMBL/GenBank/DDBJ whole genome shotgun (WGS) entry which is preliminary data.</text>
</comment>
<dbReference type="InterPro" id="IPR001647">
    <property type="entry name" value="HTH_TetR"/>
</dbReference>
<dbReference type="GO" id="GO:0003700">
    <property type="term" value="F:DNA-binding transcription factor activity"/>
    <property type="evidence" value="ECO:0007669"/>
    <property type="project" value="TreeGrafter"/>
</dbReference>
<name>A0A7Y7WLR9_9PSED</name>
<reference evidence="6 7" key="1">
    <citation type="submission" date="2020-04" db="EMBL/GenBank/DDBJ databases">
        <title>Molecular characterization of pseudomonads from Agaricus bisporus reveal novel blotch 2 pathogens in Western Europe.</title>
        <authorList>
            <person name="Taparia T."/>
            <person name="Krijger M."/>
            <person name="Haynes E."/>
            <person name="Elpinstone J.G."/>
            <person name="Noble R."/>
            <person name="Van Der Wolf J."/>
        </authorList>
    </citation>
    <scope>NUCLEOTIDE SEQUENCE [LARGE SCALE GENOMIC DNA]</scope>
    <source>
        <strain evidence="6 7">G9001</strain>
    </source>
</reference>
<keyword evidence="3" id="KW-0804">Transcription</keyword>
<dbReference type="GO" id="GO:0000976">
    <property type="term" value="F:transcription cis-regulatory region binding"/>
    <property type="evidence" value="ECO:0007669"/>
    <property type="project" value="TreeGrafter"/>
</dbReference>
<dbReference type="InterPro" id="IPR023772">
    <property type="entry name" value="DNA-bd_HTH_TetR-type_CS"/>
</dbReference>
<dbReference type="PANTHER" id="PTHR30055">
    <property type="entry name" value="HTH-TYPE TRANSCRIPTIONAL REGULATOR RUTR"/>
    <property type="match status" value="1"/>
</dbReference>
<dbReference type="Pfam" id="PF00440">
    <property type="entry name" value="TetR_N"/>
    <property type="match status" value="1"/>
</dbReference>
<proteinExistence type="predicted"/>
<dbReference type="PRINTS" id="PR00455">
    <property type="entry name" value="HTHTETR"/>
</dbReference>
<evidence type="ECO:0000256" key="3">
    <source>
        <dbReference type="ARBA" id="ARBA00023163"/>
    </source>
</evidence>
<organism evidence="6 7">
    <name type="scientific">Pseudomonas gingeri</name>
    <dbReference type="NCBI Taxonomy" id="117681"/>
    <lineage>
        <taxon>Bacteria</taxon>
        <taxon>Pseudomonadati</taxon>
        <taxon>Pseudomonadota</taxon>
        <taxon>Gammaproteobacteria</taxon>
        <taxon>Pseudomonadales</taxon>
        <taxon>Pseudomonadaceae</taxon>
        <taxon>Pseudomonas</taxon>
    </lineage>
</organism>
<gene>
    <name evidence="6" type="ORF">HX830_02190</name>
</gene>
<dbReference type="PROSITE" id="PS50977">
    <property type="entry name" value="HTH_TETR_2"/>
    <property type="match status" value="1"/>
</dbReference>
<protein>
    <submittedName>
        <fullName evidence="6">TetR/AcrR family transcriptional regulator</fullName>
    </submittedName>
</protein>
<dbReference type="EMBL" id="JACAQA010000002">
    <property type="protein sequence ID" value="NWB83678.1"/>
    <property type="molecule type" value="Genomic_DNA"/>
</dbReference>
<evidence type="ECO:0000256" key="1">
    <source>
        <dbReference type="ARBA" id="ARBA00023015"/>
    </source>
</evidence>
<dbReference type="PANTHER" id="PTHR30055:SF234">
    <property type="entry name" value="HTH-TYPE TRANSCRIPTIONAL REGULATOR BETI"/>
    <property type="match status" value="1"/>
</dbReference>
<feature type="domain" description="HTH tetR-type" evidence="5">
    <location>
        <begin position="22"/>
        <end position="82"/>
    </location>
</feature>
<keyword evidence="2 4" id="KW-0238">DNA-binding</keyword>
<feature type="DNA-binding region" description="H-T-H motif" evidence="4">
    <location>
        <begin position="45"/>
        <end position="64"/>
    </location>
</feature>
<evidence type="ECO:0000256" key="2">
    <source>
        <dbReference type="ARBA" id="ARBA00023125"/>
    </source>
</evidence>
<accession>A0A7Y7WLR9</accession>
<dbReference type="RefSeq" id="WP_177098829.1">
    <property type="nucleotide sequence ID" value="NZ_JACAQA010000002.1"/>
</dbReference>
<evidence type="ECO:0000313" key="7">
    <source>
        <dbReference type="Proteomes" id="UP000522864"/>
    </source>
</evidence>
<evidence type="ECO:0000259" key="5">
    <source>
        <dbReference type="PROSITE" id="PS50977"/>
    </source>
</evidence>
<dbReference type="InterPro" id="IPR050109">
    <property type="entry name" value="HTH-type_TetR-like_transc_reg"/>
</dbReference>
<dbReference type="Proteomes" id="UP000522864">
    <property type="component" value="Unassembled WGS sequence"/>
</dbReference>
<sequence>MPSQTSSKKNVSIHTPRLERGKQRVAELMAAAARVFAEQGYDAATMTEVAALAQASIGSLYQYFPTKALLAQALHSAQLEMLRGRLESLAPQAPNLSPRQIAERILEELSLFLEENPAFIALAERRDIDKKAKAATRSGLLSLLTGLLAQAQPPLPAERHALTAVMLLELMKIAVSLKAREPAEIAEDVLQTFKSMLGQHLDSL</sequence>